<sequence>MATYQHQGRDNSSRHSDRSDNQGRYKLSVSGPSFHIEFTFNPPIQSSVLVTDHQGRQTKIVVDVKEVDTSELPMGVQTTDHHDGNSDVGSDRPDEEMTEIGSLRSDEGLDRREVHCTTCTCAVSVRPRRSLSIFAPCMPEE</sequence>
<dbReference type="KEGG" id="spu:105439936"/>
<dbReference type="AlphaFoldDB" id="A0A7M7P672"/>
<dbReference type="Proteomes" id="UP000007110">
    <property type="component" value="Unassembled WGS sequence"/>
</dbReference>
<feature type="region of interest" description="Disordered" evidence="1">
    <location>
        <begin position="1"/>
        <end position="28"/>
    </location>
</feature>
<protein>
    <submittedName>
        <fullName evidence="2">Uncharacterized protein</fullName>
    </submittedName>
</protein>
<feature type="compositionally biased region" description="Basic and acidic residues" evidence="1">
    <location>
        <begin position="7"/>
        <end position="23"/>
    </location>
</feature>
<dbReference type="InParanoid" id="A0A7M7P672"/>
<evidence type="ECO:0000313" key="2">
    <source>
        <dbReference type="EnsemblMetazoa" id="XP_030846890"/>
    </source>
</evidence>
<name>A0A7M7P672_STRPU</name>
<reference evidence="2" key="2">
    <citation type="submission" date="2021-01" db="UniProtKB">
        <authorList>
            <consortium name="EnsemblMetazoa"/>
        </authorList>
    </citation>
    <scope>IDENTIFICATION</scope>
</reference>
<dbReference type="RefSeq" id="XP_030846890.1">
    <property type="nucleotide sequence ID" value="XM_030991030.1"/>
</dbReference>
<accession>A0A7M7P672</accession>
<dbReference type="EnsemblMetazoa" id="XM_030991030">
    <property type="protein sequence ID" value="XP_030846890"/>
    <property type="gene ID" value="LOC105439936"/>
</dbReference>
<organism evidence="2 3">
    <name type="scientific">Strongylocentrotus purpuratus</name>
    <name type="common">Purple sea urchin</name>
    <dbReference type="NCBI Taxonomy" id="7668"/>
    <lineage>
        <taxon>Eukaryota</taxon>
        <taxon>Metazoa</taxon>
        <taxon>Echinodermata</taxon>
        <taxon>Eleutherozoa</taxon>
        <taxon>Echinozoa</taxon>
        <taxon>Echinoidea</taxon>
        <taxon>Euechinoidea</taxon>
        <taxon>Echinacea</taxon>
        <taxon>Camarodonta</taxon>
        <taxon>Echinidea</taxon>
        <taxon>Strongylocentrotidae</taxon>
        <taxon>Strongylocentrotus</taxon>
    </lineage>
</organism>
<feature type="compositionally biased region" description="Basic and acidic residues" evidence="1">
    <location>
        <begin position="79"/>
        <end position="92"/>
    </location>
</feature>
<feature type="region of interest" description="Disordered" evidence="1">
    <location>
        <begin position="71"/>
        <end position="107"/>
    </location>
</feature>
<reference evidence="3" key="1">
    <citation type="submission" date="2015-02" db="EMBL/GenBank/DDBJ databases">
        <title>Genome sequencing for Strongylocentrotus purpuratus.</title>
        <authorList>
            <person name="Murali S."/>
            <person name="Liu Y."/>
            <person name="Vee V."/>
            <person name="English A."/>
            <person name="Wang M."/>
            <person name="Skinner E."/>
            <person name="Han Y."/>
            <person name="Muzny D.M."/>
            <person name="Worley K.C."/>
            <person name="Gibbs R.A."/>
        </authorList>
    </citation>
    <scope>NUCLEOTIDE SEQUENCE</scope>
</reference>
<evidence type="ECO:0000313" key="3">
    <source>
        <dbReference type="Proteomes" id="UP000007110"/>
    </source>
</evidence>
<evidence type="ECO:0000256" key="1">
    <source>
        <dbReference type="SAM" id="MobiDB-lite"/>
    </source>
</evidence>
<proteinExistence type="predicted"/>
<keyword evidence="3" id="KW-1185">Reference proteome</keyword>
<dbReference type="GeneID" id="105439936"/>